<dbReference type="SUPFAM" id="SSF103506">
    <property type="entry name" value="Mitochondrial carrier"/>
    <property type="match status" value="1"/>
</dbReference>
<feature type="transmembrane region" description="Helical" evidence="13">
    <location>
        <begin position="321"/>
        <end position="343"/>
    </location>
</feature>
<protein>
    <submittedName>
        <fullName evidence="14">Uncharacterized protein</fullName>
    </submittedName>
</protein>
<feature type="repeat" description="Solcar" evidence="10">
    <location>
        <begin position="143"/>
        <end position="256"/>
    </location>
</feature>
<dbReference type="AlphaFoldDB" id="A0A177AD59"/>
<dbReference type="InterPro" id="IPR018108">
    <property type="entry name" value="MCP_transmembrane"/>
</dbReference>
<accession>A0A177AD59</accession>
<evidence type="ECO:0000256" key="2">
    <source>
        <dbReference type="ARBA" id="ARBA00006375"/>
    </source>
</evidence>
<reference evidence="14" key="1">
    <citation type="submission" date="2016-03" db="EMBL/GenBank/DDBJ databases">
        <title>Updated assembly of Pseudogymnoascus destructans, the fungus causing white-nose syndrome of bats.</title>
        <authorList>
            <person name="Palmer J.M."/>
            <person name="Drees K.P."/>
            <person name="Foster J.T."/>
            <person name="Lindner D.L."/>
        </authorList>
    </citation>
    <scope>NUCLEOTIDE SEQUENCE [LARGE SCALE GENOMIC DNA]</scope>
    <source>
        <strain evidence="14">20631-21</strain>
    </source>
</reference>
<evidence type="ECO:0000256" key="11">
    <source>
        <dbReference type="RuleBase" id="RU000488"/>
    </source>
</evidence>
<organism evidence="14">
    <name type="scientific">Pseudogymnoascus destructans</name>
    <dbReference type="NCBI Taxonomy" id="655981"/>
    <lineage>
        <taxon>Eukaryota</taxon>
        <taxon>Fungi</taxon>
        <taxon>Dikarya</taxon>
        <taxon>Ascomycota</taxon>
        <taxon>Pezizomycotina</taxon>
        <taxon>Leotiomycetes</taxon>
        <taxon>Thelebolales</taxon>
        <taxon>Thelebolaceae</taxon>
        <taxon>Pseudogymnoascus</taxon>
    </lineage>
</organism>
<evidence type="ECO:0000313" key="14">
    <source>
        <dbReference type="EMBL" id="OAF59740.1"/>
    </source>
</evidence>
<dbReference type="PROSITE" id="PS50920">
    <property type="entry name" value="SOLCAR"/>
    <property type="match status" value="3"/>
</dbReference>
<dbReference type="GO" id="GO:0031966">
    <property type="term" value="C:mitochondrial membrane"/>
    <property type="evidence" value="ECO:0007669"/>
    <property type="project" value="UniProtKB-SubCell"/>
</dbReference>
<dbReference type="RefSeq" id="XP_024325023.1">
    <property type="nucleotide sequence ID" value="XM_024467720.1"/>
</dbReference>
<dbReference type="EMBL" id="KV441393">
    <property type="protein sequence ID" value="OAF59740.1"/>
    <property type="molecule type" value="Genomic_DNA"/>
</dbReference>
<dbReference type="PANTHER" id="PTHR45624:SF9">
    <property type="entry name" value="CARRIER PROTEIN, PUTATIVE (AFU_ORTHOLOGUE AFUA_4G06390)-RELATED"/>
    <property type="match status" value="1"/>
</dbReference>
<evidence type="ECO:0000256" key="10">
    <source>
        <dbReference type="PROSITE-ProRule" id="PRU00282"/>
    </source>
</evidence>
<dbReference type="PANTHER" id="PTHR45624">
    <property type="entry name" value="MITOCHONDRIAL BASIC AMINO ACIDS TRANSPORTER-RELATED"/>
    <property type="match status" value="1"/>
</dbReference>
<evidence type="ECO:0000256" key="7">
    <source>
        <dbReference type="ARBA" id="ARBA00022989"/>
    </source>
</evidence>
<dbReference type="GeneID" id="36287156"/>
<dbReference type="Gene3D" id="1.50.40.10">
    <property type="entry name" value="Mitochondrial carrier domain"/>
    <property type="match status" value="1"/>
</dbReference>
<gene>
    <name evidence="14" type="ORF">VC83_04083</name>
</gene>
<feature type="transmembrane region" description="Helical" evidence="13">
    <location>
        <begin position="270"/>
        <end position="290"/>
    </location>
</feature>
<evidence type="ECO:0000256" key="12">
    <source>
        <dbReference type="SAM" id="MobiDB-lite"/>
    </source>
</evidence>
<keyword evidence="4 10" id="KW-0812">Transmembrane</keyword>
<keyword evidence="3 11" id="KW-0813">Transport</keyword>
<keyword evidence="6" id="KW-0999">Mitochondrion inner membrane</keyword>
<dbReference type="InterPro" id="IPR050567">
    <property type="entry name" value="Mitochondrial_Carrier"/>
</dbReference>
<feature type="region of interest" description="Disordered" evidence="12">
    <location>
        <begin position="1"/>
        <end position="25"/>
    </location>
</feature>
<comment type="subcellular location">
    <subcellularLocation>
        <location evidence="1">Mitochondrion membrane</location>
        <topology evidence="1">Multi-pass membrane protein</topology>
    </subcellularLocation>
</comment>
<dbReference type="eggNOG" id="KOG0758">
    <property type="taxonomic scope" value="Eukaryota"/>
</dbReference>
<keyword evidence="5" id="KW-0677">Repeat</keyword>
<comment type="similarity">
    <text evidence="2 11">Belongs to the mitochondrial carrier (TC 2.A.29) family.</text>
</comment>
<name>A0A177AD59_9PEZI</name>
<evidence type="ECO:0000256" key="9">
    <source>
        <dbReference type="ARBA" id="ARBA00023136"/>
    </source>
</evidence>
<dbReference type="OrthoDB" id="2382881at2759"/>
<dbReference type="Proteomes" id="UP000077154">
    <property type="component" value="Unassembled WGS sequence"/>
</dbReference>
<dbReference type="InterPro" id="IPR023395">
    <property type="entry name" value="MCP_dom_sf"/>
</dbReference>
<keyword evidence="8" id="KW-0496">Mitochondrion</keyword>
<feature type="repeat" description="Solcar" evidence="10">
    <location>
        <begin position="267"/>
        <end position="349"/>
    </location>
</feature>
<evidence type="ECO:0000256" key="5">
    <source>
        <dbReference type="ARBA" id="ARBA00022737"/>
    </source>
</evidence>
<keyword evidence="7 13" id="KW-1133">Transmembrane helix</keyword>
<dbReference type="VEuPathDB" id="FungiDB:GMDG_05577"/>
<sequence>MGRTPPRENAYPQAPTEAFAAPFGSSAPPPKRFLKRYRTEIAASSSSVLSTFLSFPLDSVKTRMQTYRYNSFLDCVHKTYQTERLRGFFRGVTAPVASITFVRTVSMSVYQRSKYTYSGWMKRNFGVDPMSRINTPGNYPSFSTVACVGAAGATAGSFITIVACPFELTKLSAQVSVLMAGKNITSSLTDPTGSSNTASVNTIAASYQNKGTWSTAKHIVKTRGIGGLYSGFSLHLLRDTLGTAIYFMTYESVKQVLLTYRGDNTTTSPVAVAGAGGLCGVVSWALIYPIDSAKSIYQRNCLMHQKGNAMKPKIQFSNKRMYRGIGVSMSRSAIVNAIFFSVFEFLKKHINALEDK</sequence>
<evidence type="ECO:0000256" key="13">
    <source>
        <dbReference type="SAM" id="Phobius"/>
    </source>
</evidence>
<evidence type="ECO:0000256" key="1">
    <source>
        <dbReference type="ARBA" id="ARBA00004225"/>
    </source>
</evidence>
<proteinExistence type="inferred from homology"/>
<evidence type="ECO:0000256" key="8">
    <source>
        <dbReference type="ARBA" id="ARBA00023128"/>
    </source>
</evidence>
<feature type="repeat" description="Solcar" evidence="10">
    <location>
        <begin position="34"/>
        <end position="116"/>
    </location>
</feature>
<evidence type="ECO:0000256" key="6">
    <source>
        <dbReference type="ARBA" id="ARBA00022792"/>
    </source>
</evidence>
<dbReference type="GO" id="GO:0022857">
    <property type="term" value="F:transmembrane transporter activity"/>
    <property type="evidence" value="ECO:0007669"/>
    <property type="project" value="TreeGrafter"/>
</dbReference>
<evidence type="ECO:0000256" key="3">
    <source>
        <dbReference type="ARBA" id="ARBA00022448"/>
    </source>
</evidence>
<evidence type="ECO:0000256" key="4">
    <source>
        <dbReference type="ARBA" id="ARBA00022692"/>
    </source>
</evidence>
<dbReference type="Pfam" id="PF00153">
    <property type="entry name" value="Mito_carr"/>
    <property type="match status" value="3"/>
</dbReference>
<keyword evidence="9 10" id="KW-0472">Membrane</keyword>